<accession>Q5I735</accession>
<dbReference type="EMBL" id="AY847513">
    <property type="protein sequence ID" value="AAW31836.1"/>
    <property type="molecule type" value="Genomic_DNA"/>
</dbReference>
<sequence length="309" mass="34617">MSKPQKWRAGLPEIDWKDPEYIIKVHQVLNGQPVSYLNESQIDLPQTGNKTVIAKWAAHIFQQQGGYAIHPVIGAVGFDKRSAERSLGHGGFSKYKNMAFLAVKDVLEKGIIVAVDDARDNERSYFVSAPISINQVESVATVLVHKDMNIQKMYLHSVIEKENLLMPLQCRTDQMQKAPRHPTSLTSADIQNVLHIALTVNTEKHLQQTPNAHTPTKQTESLINLRDLCPREAGKKLFQVTQGALSQWDLMQRSAAAAGFKLDKAAILAVQGQHPLIIEDTLMKAVKVNVRHTQNEKTQNHSTDKSKER</sequence>
<reference evidence="2" key="1">
    <citation type="journal article" date="2009" name="Anaerobe">
        <title>The intD mobile genetic element from Dichelobacter nodosus, the causative agent of ovine footrot, is associated with the benign phenotype.</title>
        <authorList>
            <person name="Tanjung L.R."/>
            <person name="Whittle G."/>
            <person name="Shaw B.E."/>
            <person name="Bloomfield G.A."/>
            <person name="Katz M.E."/>
            <person name="Cheetham B.F."/>
        </authorList>
    </citation>
    <scope>NUCLEOTIDE SEQUENCE</scope>
    <source>
        <strain evidence="2">C305-1</strain>
    </source>
</reference>
<evidence type="ECO:0000259" key="1">
    <source>
        <dbReference type="Pfam" id="PF18798"/>
    </source>
</evidence>
<gene>
    <name evidence="2" type="primary">virB12</name>
</gene>
<dbReference type="AlphaFoldDB" id="Q5I735"/>
<protein>
    <submittedName>
        <fullName evidence="2">VirB12</fullName>
    </submittedName>
</protein>
<feature type="domain" description="Large polyvalent protein-associated" evidence="1">
    <location>
        <begin position="54"/>
        <end position="151"/>
    </location>
</feature>
<dbReference type="InterPro" id="IPR040824">
    <property type="entry name" value="LPD3"/>
</dbReference>
<name>Q5I735_DICNO</name>
<proteinExistence type="predicted"/>
<dbReference type="Pfam" id="PF18798">
    <property type="entry name" value="LPD3"/>
    <property type="match status" value="1"/>
</dbReference>
<evidence type="ECO:0000313" key="2">
    <source>
        <dbReference type="EMBL" id="AAW31836.1"/>
    </source>
</evidence>
<organism evidence="2">
    <name type="scientific">Dichelobacter nodosus</name>
    <name type="common">Bacteroides nodosus</name>
    <dbReference type="NCBI Taxonomy" id="870"/>
    <lineage>
        <taxon>Bacteria</taxon>
        <taxon>Pseudomonadati</taxon>
        <taxon>Pseudomonadota</taxon>
        <taxon>Gammaproteobacteria</taxon>
        <taxon>Cardiobacteriales</taxon>
        <taxon>Cardiobacteriaceae</taxon>
        <taxon>Dichelobacter</taxon>
    </lineage>
</organism>